<dbReference type="SUPFAM" id="SSF46689">
    <property type="entry name" value="Homeodomain-like"/>
    <property type="match status" value="1"/>
</dbReference>
<name>A0A193GK19_9BORD</name>
<dbReference type="Pfam" id="PF09209">
    <property type="entry name" value="CecR_C"/>
    <property type="match status" value="1"/>
</dbReference>
<dbReference type="Proteomes" id="UP000091926">
    <property type="component" value="Chromosome"/>
</dbReference>
<dbReference type="Gene3D" id="1.10.357.10">
    <property type="entry name" value="Tetracycline Repressor, domain 2"/>
    <property type="match status" value="1"/>
</dbReference>
<dbReference type="InterPro" id="IPR001647">
    <property type="entry name" value="HTH_TetR"/>
</dbReference>
<evidence type="ECO:0000259" key="5">
    <source>
        <dbReference type="PROSITE" id="PS50977"/>
    </source>
</evidence>
<dbReference type="PRINTS" id="PR00455">
    <property type="entry name" value="HTHTETR"/>
</dbReference>
<dbReference type="InterPro" id="IPR009057">
    <property type="entry name" value="Homeodomain-like_sf"/>
</dbReference>
<dbReference type="RefSeq" id="WP_066664652.1">
    <property type="nucleotide sequence ID" value="NZ_CBCSCL010000026.1"/>
</dbReference>
<feature type="domain" description="HTH tetR-type" evidence="5">
    <location>
        <begin position="23"/>
        <end position="83"/>
    </location>
</feature>
<keyword evidence="7" id="KW-1185">Reference proteome</keyword>
<evidence type="ECO:0000256" key="1">
    <source>
        <dbReference type="ARBA" id="ARBA00023015"/>
    </source>
</evidence>
<organism evidence="6 7">
    <name type="scientific">Bordetella flabilis</name>
    <dbReference type="NCBI Taxonomy" id="463014"/>
    <lineage>
        <taxon>Bacteria</taxon>
        <taxon>Pseudomonadati</taxon>
        <taxon>Pseudomonadota</taxon>
        <taxon>Betaproteobacteria</taxon>
        <taxon>Burkholderiales</taxon>
        <taxon>Alcaligenaceae</taxon>
        <taxon>Bordetella</taxon>
    </lineage>
</organism>
<dbReference type="GO" id="GO:0000976">
    <property type="term" value="F:transcription cis-regulatory region binding"/>
    <property type="evidence" value="ECO:0007669"/>
    <property type="project" value="TreeGrafter"/>
</dbReference>
<evidence type="ECO:0000256" key="4">
    <source>
        <dbReference type="PROSITE-ProRule" id="PRU00335"/>
    </source>
</evidence>
<dbReference type="PANTHER" id="PTHR30055:SF234">
    <property type="entry name" value="HTH-TYPE TRANSCRIPTIONAL REGULATOR BETI"/>
    <property type="match status" value="1"/>
</dbReference>
<dbReference type="InterPro" id="IPR050109">
    <property type="entry name" value="HTH-type_TetR-like_transc_reg"/>
</dbReference>
<evidence type="ECO:0000256" key="2">
    <source>
        <dbReference type="ARBA" id="ARBA00023125"/>
    </source>
</evidence>
<dbReference type="STRING" id="463014.BAU07_02880"/>
<dbReference type="InterPro" id="IPR015292">
    <property type="entry name" value="Tscrpt_reg_YbiH_C"/>
</dbReference>
<dbReference type="EMBL" id="CP016172">
    <property type="protein sequence ID" value="ANN80190.1"/>
    <property type="molecule type" value="Genomic_DNA"/>
</dbReference>
<gene>
    <name evidence="6" type="ORF">BAU07_02880</name>
</gene>
<dbReference type="Pfam" id="PF00440">
    <property type="entry name" value="TetR_N"/>
    <property type="match status" value="1"/>
</dbReference>
<evidence type="ECO:0000313" key="6">
    <source>
        <dbReference type="EMBL" id="ANN80190.1"/>
    </source>
</evidence>
<feature type="DNA-binding region" description="H-T-H motif" evidence="4">
    <location>
        <begin position="46"/>
        <end position="65"/>
    </location>
</feature>
<dbReference type="PROSITE" id="PS50977">
    <property type="entry name" value="HTH_TETR_2"/>
    <property type="match status" value="1"/>
</dbReference>
<dbReference type="GO" id="GO:0003700">
    <property type="term" value="F:DNA-binding transcription factor activity"/>
    <property type="evidence" value="ECO:0007669"/>
    <property type="project" value="TreeGrafter"/>
</dbReference>
<dbReference type="AlphaFoldDB" id="A0A193GK19"/>
<keyword evidence="3" id="KW-0804">Transcription</keyword>
<protein>
    <recommendedName>
        <fullName evidence="5">HTH tetR-type domain-containing protein</fullName>
    </recommendedName>
</protein>
<dbReference type="KEGG" id="bfz:BAU07_02880"/>
<dbReference type="Gene3D" id="1.10.10.60">
    <property type="entry name" value="Homeodomain-like"/>
    <property type="match status" value="1"/>
</dbReference>
<keyword evidence="1" id="KW-0805">Transcription regulation</keyword>
<accession>A0A193GK19</accession>
<dbReference type="PANTHER" id="PTHR30055">
    <property type="entry name" value="HTH-TYPE TRANSCRIPTIONAL REGULATOR RUTR"/>
    <property type="match status" value="1"/>
</dbReference>
<reference evidence="6 7" key="1">
    <citation type="submission" date="2016-06" db="EMBL/GenBank/DDBJ databases">
        <title>Complete genome sequences of Bordetella bronchialis and Bordetella flabilis.</title>
        <authorList>
            <person name="LiPuma J.J."/>
            <person name="Spilker T."/>
        </authorList>
    </citation>
    <scope>NUCLEOTIDE SEQUENCE [LARGE SCALE GENOMIC DNA]</scope>
    <source>
        <strain evidence="6 7">AU10664</strain>
    </source>
</reference>
<evidence type="ECO:0000256" key="3">
    <source>
        <dbReference type="ARBA" id="ARBA00023163"/>
    </source>
</evidence>
<evidence type="ECO:0000313" key="7">
    <source>
        <dbReference type="Proteomes" id="UP000091926"/>
    </source>
</evidence>
<keyword evidence="2 4" id="KW-0238">DNA-binding</keyword>
<dbReference type="SUPFAM" id="SSF48498">
    <property type="entry name" value="Tetracyclin repressor-like, C-terminal domain"/>
    <property type="match status" value="1"/>
</dbReference>
<proteinExistence type="predicted"/>
<dbReference type="InterPro" id="IPR036271">
    <property type="entry name" value="Tet_transcr_reg_TetR-rel_C_sf"/>
</dbReference>
<sequence>MSVRDPLSTEYRAPTLRARADGEATRANIIEAAGQLFAERGYAEATSKAICERARTNMAAVNYYFGSRDELYLALLREVHKRLMSMQFLQEIADSSRSPEEKLRVFLDGLVSTVVDGTSWHTRLWAREILAPSPLLGQVMREQALPKFQLLSGIVGEITGLAPGTPALSCCVLSVIAPCLMLLVVDRNIDTPIRSLFQRPAAELAAQMHVLALHGLRAVRAGAPRKPTQASSRRRPRA</sequence>
<dbReference type="OrthoDB" id="2356263at2"/>